<proteinExistence type="predicted"/>
<accession>A0A6H5I179</accession>
<organism evidence="2 3">
    <name type="scientific">Trichogramma brassicae</name>
    <dbReference type="NCBI Taxonomy" id="86971"/>
    <lineage>
        <taxon>Eukaryota</taxon>
        <taxon>Metazoa</taxon>
        <taxon>Ecdysozoa</taxon>
        <taxon>Arthropoda</taxon>
        <taxon>Hexapoda</taxon>
        <taxon>Insecta</taxon>
        <taxon>Pterygota</taxon>
        <taxon>Neoptera</taxon>
        <taxon>Endopterygota</taxon>
        <taxon>Hymenoptera</taxon>
        <taxon>Apocrita</taxon>
        <taxon>Proctotrupomorpha</taxon>
        <taxon>Chalcidoidea</taxon>
        <taxon>Trichogrammatidae</taxon>
        <taxon>Trichogramma</taxon>
    </lineage>
</organism>
<reference evidence="2 3" key="1">
    <citation type="submission" date="2020-02" db="EMBL/GenBank/DDBJ databases">
        <authorList>
            <person name="Ferguson B K."/>
        </authorList>
    </citation>
    <scope>NUCLEOTIDE SEQUENCE [LARGE SCALE GENOMIC DNA]</scope>
</reference>
<feature type="compositionally biased region" description="Basic residues" evidence="1">
    <location>
        <begin position="96"/>
        <end position="106"/>
    </location>
</feature>
<dbReference type="AlphaFoldDB" id="A0A6H5I179"/>
<gene>
    <name evidence="2" type="ORF">TBRA_LOCUS2280</name>
</gene>
<dbReference type="EMBL" id="CADCXV010000447">
    <property type="protein sequence ID" value="CAB0030273.1"/>
    <property type="molecule type" value="Genomic_DNA"/>
</dbReference>
<evidence type="ECO:0000313" key="2">
    <source>
        <dbReference type="EMBL" id="CAB0030273.1"/>
    </source>
</evidence>
<feature type="region of interest" description="Disordered" evidence="1">
    <location>
        <begin position="1"/>
        <end position="56"/>
    </location>
</feature>
<sequence length="310" mass="35188">MFQLWRVRKQSTQAVAPLVPDSIPRTEPKQSKQQTKGEAYDSTGRSRPSPTDDPALRVFLDAGPPHVAYEAHICPCRHTSAGPSCGRASAALRPPPRGRKGTRKAWHNARKRKWQLEASSEKHRILSKSIGSVIHRIQRDDLDRPHSFLNNRLKLNQNYRRECLLHSPRHTWFVSTCRVFGACESVLFRPGTLCESDEIASVELVVCKLSCASASRCGYSRGVFAASGRCRRRGRVAKRSGQSTTAPPTLQTRRDVSALLQAIDVIINKNYQSSRLDNVHMHRMKLEPLFLSRKTSLEYRKRKIVYRVKI</sequence>
<dbReference type="Proteomes" id="UP000479190">
    <property type="component" value="Unassembled WGS sequence"/>
</dbReference>
<name>A0A6H5I179_9HYME</name>
<evidence type="ECO:0000313" key="3">
    <source>
        <dbReference type="Proteomes" id="UP000479190"/>
    </source>
</evidence>
<keyword evidence="3" id="KW-1185">Reference proteome</keyword>
<feature type="region of interest" description="Disordered" evidence="1">
    <location>
        <begin position="84"/>
        <end position="106"/>
    </location>
</feature>
<evidence type="ECO:0000256" key="1">
    <source>
        <dbReference type="SAM" id="MobiDB-lite"/>
    </source>
</evidence>
<protein>
    <submittedName>
        <fullName evidence="2">Uncharacterized protein</fullName>
    </submittedName>
</protein>